<comment type="function">
    <text evidence="6">This enzyme catalyzes the hydrolysis of the N-terminal peptide bond of an N-acetylated peptide to generate an N-acetylated amino acid and a peptide with a free N-terminus. It preferentially cleaves off Ac-Ala, Ac-Met and Ac-Ser. Also, involved in the degradation of oxidized and glycated proteins.</text>
</comment>
<dbReference type="InterPro" id="IPR029058">
    <property type="entry name" value="AB_hydrolase_fold"/>
</dbReference>
<evidence type="ECO:0000259" key="7">
    <source>
        <dbReference type="Pfam" id="PF00326"/>
    </source>
</evidence>
<accession>A0A7W8A402</accession>
<protein>
    <recommendedName>
        <fullName evidence="5">Acyl-peptide hydrolase</fullName>
    </recommendedName>
    <alternativeName>
        <fullName evidence="4">Acylaminoacyl-peptidase</fullName>
    </alternativeName>
</protein>
<dbReference type="Pfam" id="PF07676">
    <property type="entry name" value="PD40"/>
    <property type="match status" value="1"/>
</dbReference>
<keyword evidence="9" id="KW-1185">Reference proteome</keyword>
<dbReference type="Gene3D" id="3.40.50.1820">
    <property type="entry name" value="alpha/beta hydrolase"/>
    <property type="match status" value="1"/>
</dbReference>
<organism evidence="8 9">
    <name type="scientific">Nonomuraea endophytica</name>
    <dbReference type="NCBI Taxonomy" id="714136"/>
    <lineage>
        <taxon>Bacteria</taxon>
        <taxon>Bacillati</taxon>
        <taxon>Actinomycetota</taxon>
        <taxon>Actinomycetes</taxon>
        <taxon>Streptosporangiales</taxon>
        <taxon>Streptosporangiaceae</taxon>
        <taxon>Nonomuraea</taxon>
    </lineage>
</organism>
<evidence type="ECO:0000256" key="5">
    <source>
        <dbReference type="ARBA" id="ARBA00032596"/>
    </source>
</evidence>
<evidence type="ECO:0000256" key="4">
    <source>
        <dbReference type="ARBA" id="ARBA00032284"/>
    </source>
</evidence>
<dbReference type="SUPFAM" id="SSF53474">
    <property type="entry name" value="alpha/beta-Hydrolases"/>
    <property type="match status" value="1"/>
</dbReference>
<dbReference type="InterPro" id="IPR011659">
    <property type="entry name" value="WD40"/>
</dbReference>
<dbReference type="RefSeq" id="WP_184964492.1">
    <property type="nucleotide sequence ID" value="NZ_JACHIN010000006.1"/>
</dbReference>
<dbReference type="Gene3D" id="2.120.10.30">
    <property type="entry name" value="TolB, C-terminal domain"/>
    <property type="match status" value="1"/>
</dbReference>
<gene>
    <name evidence="8" type="ORF">HNR40_004595</name>
</gene>
<dbReference type="PROSITE" id="PS00708">
    <property type="entry name" value="PRO_ENDOPEP_SER"/>
    <property type="match status" value="1"/>
</dbReference>
<comment type="caution">
    <text evidence="8">The sequence shown here is derived from an EMBL/GenBank/DDBJ whole genome shotgun (WGS) entry which is preliminary data.</text>
</comment>
<dbReference type="PANTHER" id="PTHR42776">
    <property type="entry name" value="SERINE PEPTIDASE S9 FAMILY MEMBER"/>
    <property type="match status" value="1"/>
</dbReference>
<evidence type="ECO:0000256" key="1">
    <source>
        <dbReference type="ARBA" id="ARBA00022801"/>
    </source>
</evidence>
<dbReference type="InterPro" id="IPR011042">
    <property type="entry name" value="6-blade_b-propeller_TolB-like"/>
</dbReference>
<keyword evidence="1" id="KW-0378">Hydrolase</keyword>
<keyword evidence="8" id="KW-0645">Protease</keyword>
<evidence type="ECO:0000256" key="3">
    <source>
        <dbReference type="ARBA" id="ARBA00022990"/>
    </source>
</evidence>
<keyword evidence="8" id="KW-0031">Aminopeptidase</keyword>
<dbReference type="GO" id="GO:0006508">
    <property type="term" value="P:proteolysis"/>
    <property type="evidence" value="ECO:0007669"/>
    <property type="project" value="InterPro"/>
</dbReference>
<evidence type="ECO:0000256" key="2">
    <source>
        <dbReference type="ARBA" id="ARBA00022825"/>
    </source>
</evidence>
<name>A0A7W8A402_9ACTN</name>
<reference evidence="8 9" key="1">
    <citation type="submission" date="2020-08" db="EMBL/GenBank/DDBJ databases">
        <title>Genomic Encyclopedia of Type Strains, Phase IV (KMG-IV): sequencing the most valuable type-strain genomes for metagenomic binning, comparative biology and taxonomic classification.</title>
        <authorList>
            <person name="Goeker M."/>
        </authorList>
    </citation>
    <scope>NUCLEOTIDE SEQUENCE [LARGE SCALE GENOMIC DNA]</scope>
    <source>
        <strain evidence="8 9">DSM 45385</strain>
    </source>
</reference>
<feature type="domain" description="Peptidase S9 prolyl oligopeptidase catalytic" evidence="7">
    <location>
        <begin position="454"/>
        <end position="653"/>
    </location>
</feature>
<dbReference type="SUPFAM" id="SSF82171">
    <property type="entry name" value="DPP6 N-terminal domain-like"/>
    <property type="match status" value="1"/>
</dbReference>
<dbReference type="InterPro" id="IPR001375">
    <property type="entry name" value="Peptidase_S9_cat"/>
</dbReference>
<dbReference type="InterPro" id="IPR002471">
    <property type="entry name" value="Pept_S9_AS"/>
</dbReference>
<dbReference type="EMBL" id="JACHIN010000006">
    <property type="protein sequence ID" value="MBB5079109.1"/>
    <property type="molecule type" value="Genomic_DNA"/>
</dbReference>
<sequence>MTDIDVRGSATWNLVEEHFRRLHGPVLGRPHKLLEPSCSADGSRIAVTGLVYDELAGLPRQSCFLVDGTDLHPLTGSSGSSRQPCFSPGGATVAFLSDRAEAGRFQLYLLREDQLGEAEATPAVPGTVEYCSWSPDGTRVLLGVAGLGADLAGGQGSGTTYKPKEELPDWHPHVEVGATEEAWRSLWVHDLAAGATTRLSPEGLNAWEAVWSGPDAVLAVTSPAPDESAWYTAVLSRVGLDGTVTERAGSDVHFGWPAASPSGERLAVVEAVCSDRWVVAGDLLVGSGDAALARVDAGGVDVTATQWIDADRLGFVGVRGLETVAAVYDAVSGKTTELWSSTDTSCGMRYPEAAWTADGRVVIVEEGYARPQQVVVLGEDRVELAALSHAGADYQLSIGGRAETVTWSAPDGLPLEGILCVPDGEGPFPLVVNIHGGPVWGFRNLWSMLYAWTPLLVSQGYAVLNPNPRGSSGRGQDFARLVFGEMGGDDTADFTSAVDALVERGIADPARLGVIGGSYGGYMSSWLVTQDQRWAAAVPFAPVTNWYSQHFTSNIPFFDALFLDGNPEVPGDKFHTRSPVAHASKVRTPCLNVAGALDRCTPPTQAREFHQALLEHGVESRLAIYPGEGHGVRAFPAVIDFCTRVVDWFQKHMPAGRG</sequence>
<dbReference type="Proteomes" id="UP000568380">
    <property type="component" value="Unassembled WGS sequence"/>
</dbReference>
<dbReference type="PANTHER" id="PTHR42776:SF27">
    <property type="entry name" value="DIPEPTIDYL PEPTIDASE FAMILY MEMBER 6"/>
    <property type="match status" value="1"/>
</dbReference>
<dbReference type="GO" id="GO:0004177">
    <property type="term" value="F:aminopeptidase activity"/>
    <property type="evidence" value="ECO:0007669"/>
    <property type="project" value="UniProtKB-KW"/>
</dbReference>
<evidence type="ECO:0000256" key="6">
    <source>
        <dbReference type="ARBA" id="ARBA00045885"/>
    </source>
</evidence>
<proteinExistence type="predicted"/>
<keyword evidence="3" id="KW-0007">Acetylation</keyword>
<keyword evidence="2" id="KW-0720">Serine protease</keyword>
<evidence type="ECO:0000313" key="8">
    <source>
        <dbReference type="EMBL" id="MBB5079109.1"/>
    </source>
</evidence>
<evidence type="ECO:0000313" key="9">
    <source>
        <dbReference type="Proteomes" id="UP000568380"/>
    </source>
</evidence>
<dbReference type="AlphaFoldDB" id="A0A7W8A402"/>
<dbReference type="Pfam" id="PF00326">
    <property type="entry name" value="Peptidase_S9"/>
    <property type="match status" value="1"/>
</dbReference>
<dbReference type="GO" id="GO:0004252">
    <property type="term" value="F:serine-type endopeptidase activity"/>
    <property type="evidence" value="ECO:0007669"/>
    <property type="project" value="InterPro"/>
</dbReference>